<evidence type="ECO:0000256" key="4">
    <source>
        <dbReference type="ARBA" id="ARBA00022807"/>
    </source>
</evidence>
<dbReference type="GO" id="GO:0008234">
    <property type="term" value="F:cysteine-type peptidase activity"/>
    <property type="evidence" value="ECO:0007669"/>
    <property type="project" value="UniProtKB-KW"/>
</dbReference>
<dbReference type="Pfam" id="PF00877">
    <property type="entry name" value="NLPC_P60"/>
    <property type="match status" value="1"/>
</dbReference>
<dbReference type="InterPro" id="IPR000064">
    <property type="entry name" value="NLP_P60_dom"/>
</dbReference>
<dbReference type="AlphaFoldDB" id="A0A5C8PDI3"/>
<protein>
    <submittedName>
        <fullName evidence="6">NlpC/P60 family protein</fullName>
    </submittedName>
</protein>
<dbReference type="SUPFAM" id="SSF54001">
    <property type="entry name" value="Cysteine proteinases"/>
    <property type="match status" value="1"/>
</dbReference>
<dbReference type="InterPro" id="IPR051202">
    <property type="entry name" value="Peptidase_C40"/>
</dbReference>
<dbReference type="EMBL" id="VDUZ01000039">
    <property type="protein sequence ID" value="TXL71797.1"/>
    <property type="molecule type" value="Genomic_DNA"/>
</dbReference>
<sequence length="254" mass="27237">MLWQICNTYWTGNPLDALFDFQKGGKLMVSGSGRCTRSSVRAIVQATARSITVLALVLLGTTGILSPAIAQVKAPPKSKLKPPPAADPTDGAADRLNAKWLRENGAPAGLPKTDPAVAPASLATPAAAGDWGDRLVSRAMKYLGTPYRYGGISPSTGFDCSGFVYYLYGAVFGQRIPRMPHDMARQGIPVARSDLKRGDLVFFGYRGTFTHIGVYAGNGQFVHATHSGSPVQVTPLDAAYYRERYMTAVRLSPQ</sequence>
<dbReference type="PANTHER" id="PTHR47053">
    <property type="entry name" value="MUREIN DD-ENDOPEPTIDASE MEPH-RELATED"/>
    <property type="match status" value="1"/>
</dbReference>
<evidence type="ECO:0000256" key="3">
    <source>
        <dbReference type="ARBA" id="ARBA00022801"/>
    </source>
</evidence>
<keyword evidence="3" id="KW-0378">Hydrolase</keyword>
<dbReference type="PROSITE" id="PS51935">
    <property type="entry name" value="NLPC_P60"/>
    <property type="match status" value="1"/>
</dbReference>
<dbReference type="RefSeq" id="WP_147850379.1">
    <property type="nucleotide sequence ID" value="NZ_VDUZ01000039.1"/>
</dbReference>
<gene>
    <name evidence="6" type="ORF">FHP25_28425</name>
</gene>
<name>A0A5C8PDI3_9HYPH</name>
<comment type="caution">
    <text evidence="6">The sequence shown here is derived from an EMBL/GenBank/DDBJ whole genome shotgun (WGS) entry which is preliminary data.</text>
</comment>
<dbReference type="InterPro" id="IPR038765">
    <property type="entry name" value="Papain-like_cys_pep_sf"/>
</dbReference>
<dbReference type="GO" id="GO:0006508">
    <property type="term" value="P:proteolysis"/>
    <property type="evidence" value="ECO:0007669"/>
    <property type="project" value="UniProtKB-KW"/>
</dbReference>
<reference evidence="6 7" key="1">
    <citation type="submission" date="2019-06" db="EMBL/GenBank/DDBJ databases">
        <title>New taxonomy in bacterial strain CC-CFT640, isolated from vineyard.</title>
        <authorList>
            <person name="Lin S.-Y."/>
            <person name="Tsai C.-F."/>
            <person name="Young C.-C."/>
        </authorList>
    </citation>
    <scope>NUCLEOTIDE SEQUENCE [LARGE SCALE GENOMIC DNA]</scope>
    <source>
        <strain evidence="6 7">CC-CFT640</strain>
    </source>
</reference>
<accession>A0A5C8PDI3</accession>
<evidence type="ECO:0000313" key="7">
    <source>
        <dbReference type="Proteomes" id="UP000321638"/>
    </source>
</evidence>
<proteinExistence type="inferred from homology"/>
<dbReference type="PANTHER" id="PTHR47053:SF1">
    <property type="entry name" value="MUREIN DD-ENDOPEPTIDASE MEPH-RELATED"/>
    <property type="match status" value="1"/>
</dbReference>
<dbReference type="Gene3D" id="3.90.1720.10">
    <property type="entry name" value="endopeptidase domain like (from Nostoc punctiforme)"/>
    <property type="match status" value="1"/>
</dbReference>
<evidence type="ECO:0000259" key="5">
    <source>
        <dbReference type="PROSITE" id="PS51935"/>
    </source>
</evidence>
<dbReference type="OrthoDB" id="6058745at2"/>
<comment type="similarity">
    <text evidence="1">Belongs to the peptidase C40 family.</text>
</comment>
<keyword evidence="2" id="KW-0645">Protease</keyword>
<evidence type="ECO:0000256" key="2">
    <source>
        <dbReference type="ARBA" id="ARBA00022670"/>
    </source>
</evidence>
<evidence type="ECO:0000256" key="1">
    <source>
        <dbReference type="ARBA" id="ARBA00007074"/>
    </source>
</evidence>
<feature type="domain" description="NlpC/P60" evidence="5">
    <location>
        <begin position="129"/>
        <end position="252"/>
    </location>
</feature>
<evidence type="ECO:0000313" key="6">
    <source>
        <dbReference type="EMBL" id="TXL71797.1"/>
    </source>
</evidence>
<organism evidence="6 7">
    <name type="scientific">Vineibacter terrae</name>
    <dbReference type="NCBI Taxonomy" id="2586908"/>
    <lineage>
        <taxon>Bacteria</taxon>
        <taxon>Pseudomonadati</taxon>
        <taxon>Pseudomonadota</taxon>
        <taxon>Alphaproteobacteria</taxon>
        <taxon>Hyphomicrobiales</taxon>
        <taxon>Vineibacter</taxon>
    </lineage>
</organism>
<keyword evidence="7" id="KW-1185">Reference proteome</keyword>
<keyword evidence="4" id="KW-0788">Thiol protease</keyword>
<dbReference type="Proteomes" id="UP000321638">
    <property type="component" value="Unassembled WGS sequence"/>
</dbReference>